<reference evidence="12" key="1">
    <citation type="submission" date="2018-12" db="EMBL/GenBank/DDBJ databases">
        <title>A new species of lactobacillus.</title>
        <authorList>
            <person name="Jian Y."/>
            <person name="Xin L."/>
            <person name="Hong Z.J."/>
            <person name="Ming L.Z."/>
            <person name="Hong X.Z."/>
        </authorList>
    </citation>
    <scope>NUCLEOTIDE SEQUENCE [LARGE SCALE GENOMIC DNA]</scope>
    <source>
        <strain evidence="12">HSLZ-75</strain>
    </source>
</reference>
<feature type="transmembrane region" description="Helical" evidence="9">
    <location>
        <begin position="312"/>
        <end position="333"/>
    </location>
</feature>
<keyword evidence="6 9" id="KW-0472">Membrane</keyword>
<evidence type="ECO:0000256" key="6">
    <source>
        <dbReference type="ARBA" id="ARBA00023136"/>
    </source>
</evidence>
<comment type="similarity">
    <text evidence="2 9">Belongs to the ammonia transporter channel (TC 1.A.11.2) family.</text>
</comment>
<name>A0A4P6ZP54_9LACO</name>
<dbReference type="GO" id="GO:0008519">
    <property type="term" value="F:ammonium channel activity"/>
    <property type="evidence" value="ECO:0007669"/>
    <property type="project" value="InterPro"/>
</dbReference>
<dbReference type="EMBL" id="CP034726">
    <property type="protein sequence ID" value="QBP18930.1"/>
    <property type="molecule type" value="Genomic_DNA"/>
</dbReference>
<dbReference type="Pfam" id="PF00909">
    <property type="entry name" value="Ammonium_transp"/>
    <property type="match status" value="1"/>
</dbReference>
<evidence type="ECO:0000256" key="9">
    <source>
        <dbReference type="RuleBase" id="RU362002"/>
    </source>
</evidence>
<dbReference type="AlphaFoldDB" id="A0A4P6ZP54"/>
<dbReference type="InterPro" id="IPR024041">
    <property type="entry name" value="NH4_transpt_AmtB-like_dom"/>
</dbReference>
<dbReference type="PANTHER" id="PTHR43029:SF10">
    <property type="entry name" value="AMMONIUM TRANSPORTER MEP2"/>
    <property type="match status" value="1"/>
</dbReference>
<dbReference type="InterPro" id="IPR018047">
    <property type="entry name" value="Ammonium_transpt_CS"/>
</dbReference>
<gene>
    <name evidence="11" type="ORF">ELX58_07515</name>
</gene>
<feature type="transmembrane region" description="Helical" evidence="9">
    <location>
        <begin position="256"/>
        <end position="277"/>
    </location>
</feature>
<dbReference type="KEGG" id="lji:ELX58_07515"/>
<feature type="transmembrane region" description="Helical" evidence="9">
    <location>
        <begin position="353"/>
        <end position="382"/>
    </location>
</feature>
<dbReference type="InterPro" id="IPR029020">
    <property type="entry name" value="Ammonium/urea_transptr"/>
</dbReference>
<keyword evidence="12" id="KW-1185">Reference proteome</keyword>
<evidence type="ECO:0000259" key="10">
    <source>
        <dbReference type="Pfam" id="PF00909"/>
    </source>
</evidence>
<keyword evidence="4 9" id="KW-0812">Transmembrane</keyword>
<evidence type="ECO:0000256" key="2">
    <source>
        <dbReference type="ARBA" id="ARBA00005887"/>
    </source>
</evidence>
<feature type="transmembrane region" description="Helical" evidence="9">
    <location>
        <begin position="125"/>
        <end position="141"/>
    </location>
</feature>
<dbReference type="OrthoDB" id="9814202at2"/>
<feature type="transmembrane region" description="Helical" evidence="9">
    <location>
        <begin position="161"/>
        <end position="182"/>
    </location>
</feature>
<accession>A0A4P6ZP54</accession>
<dbReference type="Gene3D" id="1.10.3430.10">
    <property type="entry name" value="Ammonium transporter AmtB like domains"/>
    <property type="match status" value="1"/>
</dbReference>
<protein>
    <recommendedName>
        <fullName evidence="8 9">Ammonium transporter</fullName>
    </recommendedName>
</protein>
<feature type="transmembrane region" description="Helical" evidence="9">
    <location>
        <begin position="194"/>
        <end position="213"/>
    </location>
</feature>
<dbReference type="RefSeq" id="WP_133442488.1">
    <property type="nucleotide sequence ID" value="NZ_CP034726.1"/>
</dbReference>
<dbReference type="GO" id="GO:0005886">
    <property type="term" value="C:plasma membrane"/>
    <property type="evidence" value="ECO:0007669"/>
    <property type="project" value="UniProtKB-SubCell"/>
</dbReference>
<evidence type="ECO:0000313" key="11">
    <source>
        <dbReference type="EMBL" id="QBP18930.1"/>
    </source>
</evidence>
<sequence length="435" mass="47789">MNAANTFFVIMSAILVLFMTPGLAFFYGGLVSKKNVVNTTFSVFIITGIAILLWIAFGYNLSFVGDFHGIIGSFHHLFLHGVNLKALMPQTHIPTGAYMMFEMMFAVITPALFVGAVVGRMRFRFLLLFIVLWSILVYYPMAHMVWSPTGFLAKLGVLDFAGGTVVHINAGVTAFVLAVFLGRRLNYKHKIIHYNLIWVVLGATILWIGWYGFNAGSALAVNNVAMQAALTTTVSTGTAMMTWMALDRIFHGNPTLAGVSTGTLCGLVGITPAAGYVTVWGSFWIGLISTLFSYFFVNYIKGRIKLDDTLDAFGCHGVSGIVGSILTGVFATSSINSVVKHNGLFYGGGMHQFLLQLGVTAFTIIFVVIMDIIIIKVLELFVPIRVSKYMEKIGMDPLENSESADYLVNTIDPTFIKVARQRQQARKAHQNSQHK</sequence>
<organism evidence="11 12">
    <name type="scientific">Acetilactobacillus jinshanensis</name>
    <dbReference type="NCBI Taxonomy" id="1720083"/>
    <lineage>
        <taxon>Bacteria</taxon>
        <taxon>Bacillati</taxon>
        <taxon>Bacillota</taxon>
        <taxon>Bacilli</taxon>
        <taxon>Lactobacillales</taxon>
        <taxon>Lactobacillaceae</taxon>
        <taxon>Acetilactobacillus</taxon>
    </lineage>
</organism>
<feature type="transmembrane region" description="Helical" evidence="9">
    <location>
        <begin position="39"/>
        <end position="57"/>
    </location>
</feature>
<evidence type="ECO:0000256" key="3">
    <source>
        <dbReference type="ARBA" id="ARBA00022448"/>
    </source>
</evidence>
<proteinExistence type="inferred from homology"/>
<feature type="transmembrane region" description="Helical" evidence="9">
    <location>
        <begin position="97"/>
        <end position="118"/>
    </location>
</feature>
<evidence type="ECO:0000256" key="5">
    <source>
        <dbReference type="ARBA" id="ARBA00022989"/>
    </source>
</evidence>
<feature type="transmembrane region" description="Helical" evidence="9">
    <location>
        <begin position="6"/>
        <end position="27"/>
    </location>
</feature>
<evidence type="ECO:0000256" key="1">
    <source>
        <dbReference type="ARBA" id="ARBA00004141"/>
    </source>
</evidence>
<keyword evidence="7 9" id="KW-0924">Ammonia transport</keyword>
<dbReference type="Proteomes" id="UP000294321">
    <property type="component" value="Chromosome"/>
</dbReference>
<dbReference type="PANTHER" id="PTHR43029">
    <property type="entry name" value="AMMONIUM TRANSPORTER MEP2"/>
    <property type="match status" value="1"/>
</dbReference>
<comment type="subcellular location">
    <subcellularLocation>
        <location evidence="9">Cell membrane</location>
        <topology evidence="9">Multi-pass membrane protein</topology>
    </subcellularLocation>
    <subcellularLocation>
        <location evidence="1">Membrane</location>
        <topology evidence="1">Multi-pass membrane protein</topology>
    </subcellularLocation>
</comment>
<feature type="transmembrane region" description="Helical" evidence="9">
    <location>
        <begin position="225"/>
        <end position="244"/>
    </location>
</feature>
<keyword evidence="3 9" id="KW-0813">Transport</keyword>
<dbReference type="NCBIfam" id="TIGR00836">
    <property type="entry name" value="amt"/>
    <property type="match status" value="1"/>
</dbReference>
<feature type="domain" description="Ammonium transporter AmtB-like" evidence="10">
    <location>
        <begin position="8"/>
        <end position="402"/>
    </location>
</feature>
<keyword evidence="5 9" id="KW-1133">Transmembrane helix</keyword>
<evidence type="ECO:0000256" key="4">
    <source>
        <dbReference type="ARBA" id="ARBA00022692"/>
    </source>
</evidence>
<evidence type="ECO:0000256" key="7">
    <source>
        <dbReference type="ARBA" id="ARBA00023177"/>
    </source>
</evidence>
<feature type="transmembrane region" description="Helical" evidence="9">
    <location>
        <begin position="283"/>
        <end position="300"/>
    </location>
</feature>
<dbReference type="InterPro" id="IPR001905">
    <property type="entry name" value="Ammonium_transpt"/>
</dbReference>
<dbReference type="SUPFAM" id="SSF111352">
    <property type="entry name" value="Ammonium transporter"/>
    <property type="match status" value="1"/>
</dbReference>
<evidence type="ECO:0000313" key="12">
    <source>
        <dbReference type="Proteomes" id="UP000294321"/>
    </source>
</evidence>
<dbReference type="PROSITE" id="PS01219">
    <property type="entry name" value="AMMONIUM_TRANSP"/>
    <property type="match status" value="1"/>
</dbReference>
<evidence type="ECO:0000256" key="8">
    <source>
        <dbReference type="ARBA" id="ARBA00050025"/>
    </source>
</evidence>